<dbReference type="Proteomes" id="UP001320148">
    <property type="component" value="Chromosome"/>
</dbReference>
<accession>A0ABM7PHE5</accession>
<dbReference type="SUPFAM" id="SSF100950">
    <property type="entry name" value="NagB/RpiA/CoA transferase-like"/>
    <property type="match status" value="1"/>
</dbReference>
<dbReference type="Pfam" id="PF01144">
    <property type="entry name" value="CoA_trans"/>
    <property type="match status" value="1"/>
</dbReference>
<evidence type="ECO:0000313" key="2">
    <source>
        <dbReference type="Proteomes" id="UP001320148"/>
    </source>
</evidence>
<proteinExistence type="predicted"/>
<dbReference type="SMART" id="SM00882">
    <property type="entry name" value="CoA_trans"/>
    <property type="match status" value="1"/>
</dbReference>
<dbReference type="InterPro" id="IPR004165">
    <property type="entry name" value="CoA_trans_fam_I"/>
</dbReference>
<keyword evidence="2" id="KW-1185">Reference proteome</keyword>
<dbReference type="Gene3D" id="3.30.30.40">
    <property type="match status" value="1"/>
</dbReference>
<evidence type="ECO:0000313" key="1">
    <source>
        <dbReference type="EMBL" id="BCS96617.1"/>
    </source>
</evidence>
<reference evidence="1 2" key="1">
    <citation type="submission" date="2021-02" db="EMBL/GenBank/DDBJ databases">
        <title>Complete genome of Desulfoluna sp. strain ASN36.</title>
        <authorList>
            <person name="Takahashi A."/>
            <person name="Kojima H."/>
            <person name="Fukui M."/>
        </authorList>
    </citation>
    <scope>NUCLEOTIDE SEQUENCE [LARGE SCALE GENOMIC DNA]</scope>
    <source>
        <strain evidence="1 2">ASN36</strain>
    </source>
</reference>
<protein>
    <submittedName>
        <fullName evidence="1">CoA-transferase</fullName>
    </submittedName>
</protein>
<name>A0ABM7PHE5_9BACT</name>
<gene>
    <name evidence="1" type="ORF">DSLASN_22490</name>
</gene>
<dbReference type="EMBL" id="AP024488">
    <property type="protein sequence ID" value="BCS96617.1"/>
    <property type="molecule type" value="Genomic_DNA"/>
</dbReference>
<organism evidence="1 2">
    <name type="scientific">Desulfoluna limicola</name>
    <dbReference type="NCBI Taxonomy" id="2810562"/>
    <lineage>
        <taxon>Bacteria</taxon>
        <taxon>Pseudomonadati</taxon>
        <taxon>Thermodesulfobacteriota</taxon>
        <taxon>Desulfobacteria</taxon>
        <taxon>Desulfobacterales</taxon>
        <taxon>Desulfolunaceae</taxon>
        <taxon>Desulfoluna</taxon>
    </lineage>
</organism>
<dbReference type="InterPro" id="IPR037171">
    <property type="entry name" value="NagB/RpiA_transferase-like"/>
</dbReference>
<sequence>MAKPVNKVMTAKEAVQRFVDDGAHVIIGNYTVCTCADLVFEVIRQEKKNLTLYSQSGIFDVEVMVAAGAVDRLVTTYVMRSGGKGGGSAVERALKDGSLEIEDYTNFNYSARLMAGMHGFTFVPVLEGVMATDLFRKRGFMGEDKYRVITCPYTGKELVTVPAANPDVCIVHVQRADRFGNAQYWGAMGSVAAGALASKKIIVSCEEIVAPEVIQSSPHHTIIPAFRTDAVVETPWGAHPTEVLGHYNLDRLAYGLFQQAAATQDGMQRWMDEWVYGCENRAAYIRHYVETFGDGRLSRLKAEPFYSAPANYGAAFSSSWNAEGREQYMGIRRGELETIMEEKGLYHGA</sequence>
<dbReference type="Gene3D" id="3.40.1080.10">
    <property type="entry name" value="Glutaconate Coenzyme A-transferase"/>
    <property type="match status" value="1"/>
</dbReference>
<dbReference type="PANTHER" id="PTHR43293">
    <property type="entry name" value="ACETATE COA-TRANSFERASE YDIF"/>
    <property type="match status" value="1"/>
</dbReference>
<dbReference type="RefSeq" id="WP_236892917.1">
    <property type="nucleotide sequence ID" value="NZ_AP024488.1"/>
</dbReference>
<dbReference type="PANTHER" id="PTHR43293:SF3">
    <property type="entry name" value="CHOLESTEROL RING-CLEAVING HYDROLASE IPDB SUBUNIT"/>
    <property type="match status" value="1"/>
</dbReference>